<dbReference type="AlphaFoldDB" id="A0A0F9UTN5"/>
<gene>
    <name evidence="1" type="ORF">LCGC14_0224100</name>
</gene>
<protein>
    <submittedName>
        <fullName evidence="1">Uncharacterized protein</fullName>
    </submittedName>
</protein>
<dbReference type="EMBL" id="LAZR01000107">
    <property type="protein sequence ID" value="KKN90827.1"/>
    <property type="molecule type" value="Genomic_DNA"/>
</dbReference>
<reference evidence="1" key="1">
    <citation type="journal article" date="2015" name="Nature">
        <title>Complex archaea that bridge the gap between prokaryotes and eukaryotes.</title>
        <authorList>
            <person name="Spang A."/>
            <person name="Saw J.H."/>
            <person name="Jorgensen S.L."/>
            <person name="Zaremba-Niedzwiedzka K."/>
            <person name="Martijn J."/>
            <person name="Lind A.E."/>
            <person name="van Eijk R."/>
            <person name="Schleper C."/>
            <person name="Guy L."/>
            <person name="Ettema T.J."/>
        </authorList>
    </citation>
    <scope>NUCLEOTIDE SEQUENCE</scope>
</reference>
<organism evidence="1">
    <name type="scientific">marine sediment metagenome</name>
    <dbReference type="NCBI Taxonomy" id="412755"/>
    <lineage>
        <taxon>unclassified sequences</taxon>
        <taxon>metagenomes</taxon>
        <taxon>ecological metagenomes</taxon>
    </lineage>
</organism>
<comment type="caution">
    <text evidence="1">The sequence shown here is derived from an EMBL/GenBank/DDBJ whole genome shotgun (WGS) entry which is preliminary data.</text>
</comment>
<proteinExistence type="predicted"/>
<accession>A0A0F9UTN5</accession>
<name>A0A0F9UTN5_9ZZZZ</name>
<evidence type="ECO:0000313" key="1">
    <source>
        <dbReference type="EMBL" id="KKN90827.1"/>
    </source>
</evidence>
<sequence>MNYQEEYYACEKCGQVFHYPTNECGKISISLLGKTTTCNSTYIIKIKKEDIIDMHDVIPFILKTWFKRPFKKEGDES</sequence>